<name>A0ABS2UFR2_9LEPT</name>
<comment type="caution">
    <text evidence="1">The sequence shown here is derived from an EMBL/GenBank/DDBJ whole genome shotgun (WGS) entry which is preliminary data.</text>
</comment>
<dbReference type="InterPro" id="IPR003787">
    <property type="entry name" value="Sulphur_relay_DsrE/F-like"/>
</dbReference>
<accession>A0ABS2UFR2</accession>
<protein>
    <submittedName>
        <fullName evidence="1">DsrE family protein</fullName>
    </submittedName>
</protein>
<keyword evidence="2" id="KW-1185">Reference proteome</keyword>
<evidence type="ECO:0000313" key="1">
    <source>
        <dbReference type="EMBL" id="MBM9579221.1"/>
    </source>
</evidence>
<dbReference type="Proteomes" id="UP000724686">
    <property type="component" value="Unassembled WGS sequence"/>
</dbReference>
<sequence>MKLGIVVYSLQAESIYNAFRIGNFALKKGDSVKVFLLGEGVESLRLDSSEFKIKDQISFFQEGSGEILACGTCLDLRQTKVENFCKYSNLADLYEIISESDKLLSF</sequence>
<dbReference type="Gene3D" id="3.40.1260.10">
    <property type="entry name" value="DsrEFH-like"/>
    <property type="match status" value="1"/>
</dbReference>
<evidence type="ECO:0000313" key="2">
    <source>
        <dbReference type="Proteomes" id="UP000724686"/>
    </source>
</evidence>
<dbReference type="EMBL" id="JAFFPU010000075">
    <property type="protein sequence ID" value="MBM9579221.1"/>
    <property type="molecule type" value="Genomic_DNA"/>
</dbReference>
<dbReference type="SUPFAM" id="SSF75169">
    <property type="entry name" value="DsrEFH-like"/>
    <property type="match status" value="1"/>
</dbReference>
<reference evidence="1 2" key="1">
    <citation type="submission" date="2021-02" db="EMBL/GenBank/DDBJ databases">
        <title>Leptospira ainlahdjerensis sp. nov., Leptospira ainazelensis sp. nov., Leptospira abararensis sp. nov. and Leptospira chreensis sp. nov., four new species isolated from water sources in Algeria.</title>
        <authorList>
            <person name="Amara Korba A."/>
            <person name="Kainiu M."/>
            <person name="Vincent A.T."/>
            <person name="Mariet J.-F."/>
            <person name="Veyrier F.J."/>
            <person name="Goarant C."/>
            <person name="Picardeau M."/>
        </authorList>
    </citation>
    <scope>NUCLEOTIDE SEQUENCE [LARGE SCALE GENOMIC DNA]</scope>
    <source>
        <strain evidence="1 2">201903070</strain>
    </source>
</reference>
<dbReference type="Pfam" id="PF02635">
    <property type="entry name" value="DsrE"/>
    <property type="match status" value="1"/>
</dbReference>
<dbReference type="RefSeq" id="WP_205281178.1">
    <property type="nucleotide sequence ID" value="NZ_JAFFPU010000075.1"/>
</dbReference>
<organism evidence="1 2">
    <name type="scientific">Leptospira ainlahdjerensis</name>
    <dbReference type="NCBI Taxonomy" id="2810033"/>
    <lineage>
        <taxon>Bacteria</taxon>
        <taxon>Pseudomonadati</taxon>
        <taxon>Spirochaetota</taxon>
        <taxon>Spirochaetia</taxon>
        <taxon>Leptospirales</taxon>
        <taxon>Leptospiraceae</taxon>
        <taxon>Leptospira</taxon>
    </lineage>
</organism>
<gene>
    <name evidence="1" type="ORF">JWG45_18920</name>
</gene>
<proteinExistence type="predicted"/>
<dbReference type="InterPro" id="IPR027396">
    <property type="entry name" value="DsrEFH-like"/>
</dbReference>